<reference evidence="2 3" key="1">
    <citation type="journal article" date="2021" name="Front. Microbiol.">
        <title>Aerobic Denitrification and Heterotrophic Sulfur Oxidation in the Genus Halomonas Revealed by Six Novel Species Characterizations and Genome-Based Analysis.</title>
        <authorList>
            <person name="Wang L."/>
            <person name="Shao Z."/>
        </authorList>
    </citation>
    <scope>NUCLEOTIDE SEQUENCE [LARGE SCALE GENOMIC DNA]</scope>
    <source>
        <strain evidence="2 3">MCCC 1A11036</strain>
    </source>
</reference>
<evidence type="ECO:0000313" key="2">
    <source>
        <dbReference type="EMBL" id="MCE8020172.1"/>
    </source>
</evidence>
<dbReference type="PROSITE" id="PS51257">
    <property type="entry name" value="PROKAR_LIPOPROTEIN"/>
    <property type="match status" value="1"/>
</dbReference>
<gene>
    <name evidence="2" type="ORF">HOP51_08595</name>
</gene>
<evidence type="ECO:0008006" key="4">
    <source>
        <dbReference type="Google" id="ProtNLM"/>
    </source>
</evidence>
<keyword evidence="1" id="KW-0472">Membrane</keyword>
<evidence type="ECO:0000313" key="3">
    <source>
        <dbReference type="Proteomes" id="UP001320122"/>
    </source>
</evidence>
<feature type="transmembrane region" description="Helical" evidence="1">
    <location>
        <begin position="9"/>
        <end position="29"/>
    </location>
</feature>
<organism evidence="2 3">
    <name type="scientific">Billgrantia zhangzhouensis</name>
    <dbReference type="NCBI Taxonomy" id="2733481"/>
    <lineage>
        <taxon>Bacteria</taxon>
        <taxon>Pseudomonadati</taxon>
        <taxon>Pseudomonadota</taxon>
        <taxon>Gammaproteobacteria</taxon>
        <taxon>Oceanospirillales</taxon>
        <taxon>Halomonadaceae</taxon>
        <taxon>Billgrantia</taxon>
    </lineage>
</organism>
<comment type="caution">
    <text evidence="2">The sequence shown here is derived from an EMBL/GenBank/DDBJ whole genome shotgun (WGS) entry which is preliminary data.</text>
</comment>
<feature type="transmembrane region" description="Helical" evidence="1">
    <location>
        <begin position="49"/>
        <end position="69"/>
    </location>
</feature>
<keyword evidence="1" id="KW-0812">Transmembrane</keyword>
<evidence type="ECO:0000256" key="1">
    <source>
        <dbReference type="SAM" id="Phobius"/>
    </source>
</evidence>
<dbReference type="EMBL" id="JABFTT010000005">
    <property type="protein sequence ID" value="MCE8020172.1"/>
    <property type="molecule type" value="Genomic_DNA"/>
</dbReference>
<keyword evidence="3" id="KW-1185">Reference proteome</keyword>
<accession>A0ABS9AEL1</accession>
<protein>
    <recommendedName>
        <fullName evidence="4">PDZ domain-containing protein</fullName>
    </recommendedName>
</protein>
<sequence>MKTDKWDGWAMTVTLLACLTVAFSGFMIAQYGFIEVPTRTGQTRTDINVMVWSLAIGQGLGAILFAGLFNMVRDIYRNTCQQPEETKVPLPKLEEPEGFSGLLVERVRDASPLAGHVRAGYRLMAVNGRPAISEQAAAESVVDGVNTFTLVDTNGNEIERRLEMRPQPLHLRFAP</sequence>
<dbReference type="Proteomes" id="UP001320122">
    <property type="component" value="Unassembled WGS sequence"/>
</dbReference>
<proteinExistence type="predicted"/>
<name>A0ABS9AEL1_9GAMM</name>
<keyword evidence="1" id="KW-1133">Transmembrane helix</keyword>
<dbReference type="RefSeq" id="WP_234273531.1">
    <property type="nucleotide sequence ID" value="NZ_JABFTT010000005.1"/>
</dbReference>